<dbReference type="InterPro" id="IPR001753">
    <property type="entry name" value="Enoyl-CoA_hydra/iso"/>
</dbReference>
<dbReference type="PANTHER" id="PTHR43459:SF1">
    <property type="entry name" value="EG:BACN32G11.4 PROTEIN"/>
    <property type="match status" value="1"/>
</dbReference>
<dbReference type="CDD" id="cd06558">
    <property type="entry name" value="crotonase-like"/>
    <property type="match status" value="1"/>
</dbReference>
<dbReference type="Gene3D" id="1.10.12.10">
    <property type="entry name" value="Lyase 2-enoyl-coa Hydratase, Chain A, domain 2"/>
    <property type="match status" value="1"/>
</dbReference>
<proteinExistence type="inferred from homology"/>
<dbReference type="EMBL" id="WHSB02000001">
    <property type="protein sequence ID" value="MCQ4629027.1"/>
    <property type="molecule type" value="Genomic_DNA"/>
</dbReference>
<organism evidence="2 3">
    <name type="scientific">Shinella lacus</name>
    <dbReference type="NCBI Taxonomy" id="2654216"/>
    <lineage>
        <taxon>Bacteria</taxon>
        <taxon>Pseudomonadati</taxon>
        <taxon>Pseudomonadota</taxon>
        <taxon>Alphaproteobacteria</taxon>
        <taxon>Hyphomicrobiales</taxon>
        <taxon>Rhizobiaceae</taxon>
        <taxon>Shinella</taxon>
    </lineage>
</organism>
<protein>
    <submittedName>
        <fullName evidence="2">Enoyl-CoA hydratase/isomerase family protein</fullName>
    </submittedName>
</protein>
<dbReference type="Proteomes" id="UP000996601">
    <property type="component" value="Unassembled WGS sequence"/>
</dbReference>
<dbReference type="InterPro" id="IPR029045">
    <property type="entry name" value="ClpP/crotonase-like_dom_sf"/>
</dbReference>
<keyword evidence="3" id="KW-1185">Reference proteome</keyword>
<comment type="caution">
    <text evidence="2">The sequence shown here is derived from an EMBL/GenBank/DDBJ whole genome shotgun (WGS) entry which is preliminary data.</text>
</comment>
<dbReference type="Pfam" id="PF00378">
    <property type="entry name" value="ECH_1"/>
    <property type="match status" value="1"/>
</dbReference>
<gene>
    <name evidence="2" type="ORF">GB927_003190</name>
</gene>
<dbReference type="PANTHER" id="PTHR43459">
    <property type="entry name" value="ENOYL-COA HYDRATASE"/>
    <property type="match status" value="1"/>
</dbReference>
<dbReference type="InterPro" id="IPR014748">
    <property type="entry name" value="Enoyl-CoA_hydra_C"/>
</dbReference>
<evidence type="ECO:0000256" key="1">
    <source>
        <dbReference type="ARBA" id="ARBA00005254"/>
    </source>
</evidence>
<comment type="similarity">
    <text evidence="1">Belongs to the enoyl-CoA hydratase/isomerase family.</text>
</comment>
<reference evidence="2" key="1">
    <citation type="submission" date="2021-07" db="EMBL/GenBank/DDBJ databases">
        <title>Shinella sp. nov., a novel member of the genus Shinella from water.</title>
        <authorList>
            <person name="Deng Y."/>
        </authorList>
    </citation>
    <scope>NUCLEOTIDE SEQUENCE</scope>
    <source>
        <strain evidence="2">CPCC 100929</strain>
    </source>
</reference>
<sequence length="265" mass="28199">MNLAFPSSGEVLVSQKSEGVVEVRLNRPDKLNALTDDMYAALTDLFGRFHEDAAVRAVILTGEGRGFCSGSDIGGMLKVGGSASRARLQRRHAAVRAIYDCEKPVVAAVRGPVTGIGFSVAMACDFIVASDTAYFQQAFRNIALVPDGGSIFFLGQRLGIGRAKDLVMSARKLSAAEALDWGLASRLAADGDLETTALELAEDLARAPTYMLGLSKKMFAAACSPSLETVLEIESYAASVARSSADHREGVAAFREKRQPNFTGE</sequence>
<evidence type="ECO:0000313" key="3">
    <source>
        <dbReference type="Proteomes" id="UP000996601"/>
    </source>
</evidence>
<accession>A0ABT1R1I4</accession>
<name>A0ABT1R1I4_9HYPH</name>
<dbReference type="SUPFAM" id="SSF52096">
    <property type="entry name" value="ClpP/crotonase"/>
    <property type="match status" value="1"/>
</dbReference>
<dbReference type="Gene3D" id="3.90.226.10">
    <property type="entry name" value="2-enoyl-CoA Hydratase, Chain A, domain 1"/>
    <property type="match status" value="1"/>
</dbReference>
<dbReference type="RefSeq" id="WP_256115118.1">
    <property type="nucleotide sequence ID" value="NZ_WHSB02000001.1"/>
</dbReference>
<evidence type="ECO:0000313" key="2">
    <source>
        <dbReference type="EMBL" id="MCQ4629027.1"/>
    </source>
</evidence>